<gene>
    <name evidence="1" type="ORF">EYF80_017619</name>
</gene>
<evidence type="ECO:0000313" key="1">
    <source>
        <dbReference type="EMBL" id="TNN72191.1"/>
    </source>
</evidence>
<protein>
    <submittedName>
        <fullName evidence="1">Uncharacterized protein</fullName>
    </submittedName>
</protein>
<organism evidence="1 2">
    <name type="scientific">Liparis tanakae</name>
    <name type="common">Tanaka's snailfish</name>
    <dbReference type="NCBI Taxonomy" id="230148"/>
    <lineage>
        <taxon>Eukaryota</taxon>
        <taxon>Metazoa</taxon>
        <taxon>Chordata</taxon>
        <taxon>Craniata</taxon>
        <taxon>Vertebrata</taxon>
        <taxon>Euteleostomi</taxon>
        <taxon>Actinopterygii</taxon>
        <taxon>Neopterygii</taxon>
        <taxon>Teleostei</taxon>
        <taxon>Neoteleostei</taxon>
        <taxon>Acanthomorphata</taxon>
        <taxon>Eupercaria</taxon>
        <taxon>Perciformes</taxon>
        <taxon>Cottioidei</taxon>
        <taxon>Cottales</taxon>
        <taxon>Liparidae</taxon>
        <taxon>Liparis</taxon>
    </lineage>
</organism>
<dbReference type="EMBL" id="SRLO01000141">
    <property type="protein sequence ID" value="TNN72191.1"/>
    <property type="molecule type" value="Genomic_DNA"/>
</dbReference>
<sequence>MKFQTRLRPPGRILRFMSEQEKELTKSIRGNIIWDISKEEWEKREREREGVNKSKATGATGALVVHYIDPCQRTVAREHLPQVPLCSVQAQAKHPQTCAGVRVRLERAAGAEARTPPAVWEVFVEEALTANSIFPSSLTSRVRMSSSSTAIVLFRTLTYRRLSSRICSRSSALL</sequence>
<dbReference type="Proteomes" id="UP000314294">
    <property type="component" value="Unassembled WGS sequence"/>
</dbReference>
<comment type="caution">
    <text evidence="1">The sequence shown here is derived from an EMBL/GenBank/DDBJ whole genome shotgun (WGS) entry which is preliminary data.</text>
</comment>
<accession>A0A4Z2I344</accession>
<dbReference type="AlphaFoldDB" id="A0A4Z2I344"/>
<name>A0A4Z2I344_9TELE</name>
<evidence type="ECO:0000313" key="2">
    <source>
        <dbReference type="Proteomes" id="UP000314294"/>
    </source>
</evidence>
<keyword evidence="2" id="KW-1185">Reference proteome</keyword>
<reference evidence="1 2" key="1">
    <citation type="submission" date="2019-03" db="EMBL/GenBank/DDBJ databases">
        <title>First draft genome of Liparis tanakae, snailfish: a comprehensive survey of snailfish specific genes.</title>
        <authorList>
            <person name="Kim W."/>
            <person name="Song I."/>
            <person name="Jeong J.-H."/>
            <person name="Kim D."/>
            <person name="Kim S."/>
            <person name="Ryu S."/>
            <person name="Song J.Y."/>
            <person name="Lee S.K."/>
        </authorList>
    </citation>
    <scope>NUCLEOTIDE SEQUENCE [LARGE SCALE GENOMIC DNA]</scope>
    <source>
        <tissue evidence="1">Muscle</tissue>
    </source>
</reference>
<proteinExistence type="predicted"/>